<dbReference type="Pfam" id="PF13302">
    <property type="entry name" value="Acetyltransf_3"/>
    <property type="match status" value="1"/>
</dbReference>
<accession>A0A221P173</accession>
<dbReference type="PROSITE" id="PS51186">
    <property type="entry name" value="GNAT"/>
    <property type="match status" value="1"/>
</dbReference>
<evidence type="ECO:0000313" key="5">
    <source>
        <dbReference type="EMBL" id="ASN25515.1"/>
    </source>
</evidence>
<evidence type="ECO:0000256" key="3">
    <source>
        <dbReference type="ARBA" id="ARBA00038502"/>
    </source>
</evidence>
<dbReference type="InterPro" id="IPR000182">
    <property type="entry name" value="GNAT_dom"/>
</dbReference>
<dbReference type="InterPro" id="IPR051531">
    <property type="entry name" value="N-acetyltransferase"/>
</dbReference>
<dbReference type="KEGG" id="splu:LK06_016230"/>
<protein>
    <submittedName>
        <fullName evidence="5">GNAT family N-acetyltransferase</fullName>
    </submittedName>
</protein>
<dbReference type="GO" id="GO:0005737">
    <property type="term" value="C:cytoplasm"/>
    <property type="evidence" value="ECO:0007669"/>
    <property type="project" value="TreeGrafter"/>
</dbReference>
<evidence type="ECO:0000256" key="1">
    <source>
        <dbReference type="ARBA" id="ARBA00022679"/>
    </source>
</evidence>
<keyword evidence="1 5" id="KW-0808">Transferase</keyword>
<proteinExistence type="inferred from homology"/>
<dbReference type="OrthoDB" id="5242221at2"/>
<organism evidence="5 6">
    <name type="scientific">Streptomyces pluripotens</name>
    <dbReference type="NCBI Taxonomy" id="1355015"/>
    <lineage>
        <taxon>Bacteria</taxon>
        <taxon>Bacillati</taxon>
        <taxon>Actinomycetota</taxon>
        <taxon>Actinomycetes</taxon>
        <taxon>Kitasatosporales</taxon>
        <taxon>Streptomycetaceae</taxon>
        <taxon>Streptomyces</taxon>
    </lineage>
</organism>
<keyword evidence="6" id="KW-1185">Reference proteome</keyword>
<sequence>MRIQTEEIPDDVTLRLLARGDADALCAAYVENRGHLEPWEPVRPESFFTAAGQSERVHGLLRQFAEGSAVPLVLVAADGRIVGTITLSGISRGPFCSAHLGYWVAADRQNRGLASSAVEGVCRMARDTAGLHRIEASTLPDNTGSQRVLAKCGFEPIGTARGYLHINGAWRDCRLFQRILHDRGPAL</sequence>
<dbReference type="EMBL" id="CP022433">
    <property type="protein sequence ID" value="ASN25515.1"/>
    <property type="molecule type" value="Genomic_DNA"/>
</dbReference>
<dbReference type="RefSeq" id="WP_043432951.1">
    <property type="nucleotide sequence ID" value="NZ_CP021080.1"/>
</dbReference>
<comment type="similarity">
    <text evidence="3">Belongs to the acetyltransferase family. RimJ subfamily.</text>
</comment>
<dbReference type="SUPFAM" id="SSF55729">
    <property type="entry name" value="Acyl-CoA N-acyltransferases (Nat)"/>
    <property type="match status" value="1"/>
</dbReference>
<evidence type="ECO:0000313" key="6">
    <source>
        <dbReference type="Proteomes" id="UP000031501"/>
    </source>
</evidence>
<dbReference type="STRING" id="1355015.LK06_016230"/>
<dbReference type="InterPro" id="IPR016181">
    <property type="entry name" value="Acyl_CoA_acyltransferase"/>
</dbReference>
<gene>
    <name evidence="5" type="ORF">LK07_17385</name>
</gene>
<keyword evidence="2" id="KW-0012">Acyltransferase</keyword>
<dbReference type="GO" id="GO:0008999">
    <property type="term" value="F:protein-N-terminal-alanine acetyltransferase activity"/>
    <property type="evidence" value="ECO:0007669"/>
    <property type="project" value="TreeGrafter"/>
</dbReference>
<dbReference type="PANTHER" id="PTHR43792:SF8">
    <property type="entry name" value="[RIBOSOMAL PROTEIN US5]-ALANINE N-ACETYLTRANSFERASE"/>
    <property type="match status" value="1"/>
</dbReference>
<name>A0A221P173_9ACTN</name>
<feature type="domain" description="N-acetyltransferase" evidence="4">
    <location>
        <begin position="12"/>
        <end position="177"/>
    </location>
</feature>
<evidence type="ECO:0000259" key="4">
    <source>
        <dbReference type="PROSITE" id="PS51186"/>
    </source>
</evidence>
<evidence type="ECO:0000256" key="2">
    <source>
        <dbReference type="ARBA" id="ARBA00023315"/>
    </source>
</evidence>
<dbReference type="PANTHER" id="PTHR43792">
    <property type="entry name" value="GNAT FAMILY, PUTATIVE (AFU_ORTHOLOGUE AFUA_3G00765)-RELATED-RELATED"/>
    <property type="match status" value="1"/>
</dbReference>
<dbReference type="Proteomes" id="UP000031501">
    <property type="component" value="Chromosome"/>
</dbReference>
<dbReference type="Gene3D" id="3.40.630.30">
    <property type="match status" value="1"/>
</dbReference>
<reference evidence="5 6" key="1">
    <citation type="submission" date="2017-07" db="EMBL/GenBank/DDBJ databases">
        <title>Genome sequence of Streptomyces pluripotens MUSC 137T.</title>
        <authorList>
            <person name="Ser H.-L."/>
            <person name="Lee L.-H."/>
        </authorList>
    </citation>
    <scope>NUCLEOTIDE SEQUENCE [LARGE SCALE GENOMIC DNA]</scope>
    <source>
        <strain evidence="5 6">MUSC 137</strain>
    </source>
</reference>
<dbReference type="AlphaFoldDB" id="A0A221P173"/>